<dbReference type="Proteomes" id="UP001158576">
    <property type="component" value="Chromosome PAR"/>
</dbReference>
<keyword evidence="2" id="KW-1185">Reference proteome</keyword>
<sequence>MKALVPFFTGISAIGWSPDKSIGDPKVQPLDCYHCTYRENSDGTTFGNEACQDVSDPEKSKPFKITIPNRFYNVTEPTPVVYRYDCATYWITGTRYDTTGSGETKKTTFTELKRDFIMIPDYNPLFDYGKTGARQAELTIKIDDTLCGSQQMANCSKAATYPDSLFALDLEEPRDTGKCYKCEGAEYKDKNNKWQHPQAHEEGCASLNTDQPVRPCDATCEVLLMSVMQGKHEDPVLRFIQRGCLPTNMDAHTVAYLEVDKKNKYNMETCYDSLCNTGCTKKGCSAAGTTVISLFLLISSLFLI</sequence>
<gene>
    <name evidence="1" type="ORF">OKIOD_LOCUS85</name>
</gene>
<protein>
    <submittedName>
        <fullName evidence="1">Oidioi.mRNA.OKI2018_I69.PAR.g8527.t1.cds</fullName>
    </submittedName>
</protein>
<accession>A0ABN7RGF6</accession>
<proteinExistence type="predicted"/>
<reference evidence="1 2" key="1">
    <citation type="submission" date="2021-04" db="EMBL/GenBank/DDBJ databases">
        <authorList>
            <person name="Bliznina A."/>
        </authorList>
    </citation>
    <scope>NUCLEOTIDE SEQUENCE [LARGE SCALE GENOMIC DNA]</scope>
</reference>
<organism evidence="1 2">
    <name type="scientific">Oikopleura dioica</name>
    <name type="common">Tunicate</name>
    <dbReference type="NCBI Taxonomy" id="34765"/>
    <lineage>
        <taxon>Eukaryota</taxon>
        <taxon>Metazoa</taxon>
        <taxon>Chordata</taxon>
        <taxon>Tunicata</taxon>
        <taxon>Appendicularia</taxon>
        <taxon>Copelata</taxon>
        <taxon>Oikopleuridae</taxon>
        <taxon>Oikopleura</taxon>
    </lineage>
</organism>
<dbReference type="EMBL" id="OU015568">
    <property type="protein sequence ID" value="CAG5076714.1"/>
    <property type="molecule type" value="Genomic_DNA"/>
</dbReference>
<name>A0ABN7RGF6_OIKDI</name>
<evidence type="ECO:0000313" key="1">
    <source>
        <dbReference type="EMBL" id="CAG5076714.1"/>
    </source>
</evidence>
<evidence type="ECO:0000313" key="2">
    <source>
        <dbReference type="Proteomes" id="UP001158576"/>
    </source>
</evidence>